<protein>
    <submittedName>
        <fullName evidence="1">Uncharacterized protein</fullName>
    </submittedName>
</protein>
<organism evidence="1 2">
    <name type="scientific">Dreissena polymorpha</name>
    <name type="common">Zebra mussel</name>
    <name type="synonym">Mytilus polymorpha</name>
    <dbReference type="NCBI Taxonomy" id="45954"/>
    <lineage>
        <taxon>Eukaryota</taxon>
        <taxon>Metazoa</taxon>
        <taxon>Spiralia</taxon>
        <taxon>Lophotrochozoa</taxon>
        <taxon>Mollusca</taxon>
        <taxon>Bivalvia</taxon>
        <taxon>Autobranchia</taxon>
        <taxon>Heteroconchia</taxon>
        <taxon>Euheterodonta</taxon>
        <taxon>Imparidentia</taxon>
        <taxon>Neoheterodontei</taxon>
        <taxon>Myida</taxon>
        <taxon>Dreissenoidea</taxon>
        <taxon>Dreissenidae</taxon>
        <taxon>Dreissena</taxon>
    </lineage>
</organism>
<reference evidence="1" key="2">
    <citation type="submission" date="2020-11" db="EMBL/GenBank/DDBJ databases">
        <authorList>
            <person name="McCartney M.A."/>
            <person name="Auch B."/>
            <person name="Kono T."/>
            <person name="Mallez S."/>
            <person name="Becker A."/>
            <person name="Gohl D.M."/>
            <person name="Silverstein K.A.T."/>
            <person name="Koren S."/>
            <person name="Bechman K.B."/>
            <person name="Herman A."/>
            <person name="Abrahante J.E."/>
            <person name="Garbe J."/>
        </authorList>
    </citation>
    <scope>NUCLEOTIDE SEQUENCE</scope>
    <source>
        <strain evidence="1">Duluth1</strain>
        <tissue evidence="1">Whole animal</tissue>
    </source>
</reference>
<dbReference type="InterPro" id="IPR051703">
    <property type="entry name" value="NF-kappa-B_Signaling_Reg"/>
</dbReference>
<proteinExistence type="predicted"/>
<dbReference type="AlphaFoldDB" id="A0A9D4DS51"/>
<reference evidence="1" key="1">
    <citation type="journal article" date="2019" name="bioRxiv">
        <title>The Genome of the Zebra Mussel, Dreissena polymorpha: A Resource for Invasive Species Research.</title>
        <authorList>
            <person name="McCartney M.A."/>
            <person name="Auch B."/>
            <person name="Kono T."/>
            <person name="Mallez S."/>
            <person name="Zhang Y."/>
            <person name="Obille A."/>
            <person name="Becker A."/>
            <person name="Abrahante J.E."/>
            <person name="Garbe J."/>
            <person name="Badalamenti J.P."/>
            <person name="Herman A."/>
            <person name="Mangelson H."/>
            <person name="Liachko I."/>
            <person name="Sullivan S."/>
            <person name="Sone E.D."/>
            <person name="Koren S."/>
            <person name="Silverstein K.A.T."/>
            <person name="Beckman K.B."/>
            <person name="Gohl D.M."/>
        </authorList>
    </citation>
    <scope>NUCLEOTIDE SEQUENCE</scope>
    <source>
        <strain evidence="1">Duluth1</strain>
        <tissue evidence="1">Whole animal</tissue>
    </source>
</reference>
<evidence type="ECO:0000313" key="1">
    <source>
        <dbReference type="EMBL" id="KAH3754228.1"/>
    </source>
</evidence>
<dbReference type="EMBL" id="JAIWYP010000010">
    <property type="protein sequence ID" value="KAH3754228.1"/>
    <property type="molecule type" value="Genomic_DNA"/>
</dbReference>
<accession>A0A9D4DS51</accession>
<dbReference type="InterPro" id="IPR011335">
    <property type="entry name" value="Restrct_endonuc-II-like"/>
</dbReference>
<dbReference type="SUPFAM" id="SSF52980">
    <property type="entry name" value="Restriction endonuclease-like"/>
    <property type="match status" value="1"/>
</dbReference>
<sequence length="80" mass="9628">MQVKKTHAYFYQAQMQIAICETDICEFVIWSPKGMIVETIKRDIEFYEEVIPKLIAFHTNILMPEFFEMRVPRRLMPTEL</sequence>
<dbReference type="Gene3D" id="3.90.320.10">
    <property type="match status" value="1"/>
</dbReference>
<dbReference type="PANTHER" id="PTHR46609">
    <property type="entry name" value="EXONUCLEASE, PHAGE-TYPE/RECB, C-TERMINAL DOMAIN-CONTAINING PROTEIN"/>
    <property type="match status" value="1"/>
</dbReference>
<comment type="caution">
    <text evidence="1">The sequence shown here is derived from an EMBL/GenBank/DDBJ whole genome shotgun (WGS) entry which is preliminary data.</text>
</comment>
<dbReference type="Proteomes" id="UP000828390">
    <property type="component" value="Unassembled WGS sequence"/>
</dbReference>
<evidence type="ECO:0000313" key="2">
    <source>
        <dbReference type="Proteomes" id="UP000828390"/>
    </source>
</evidence>
<name>A0A9D4DS51_DREPO</name>
<dbReference type="GO" id="GO:0006281">
    <property type="term" value="P:DNA repair"/>
    <property type="evidence" value="ECO:0007669"/>
    <property type="project" value="UniProtKB-ARBA"/>
</dbReference>
<dbReference type="PANTHER" id="PTHR46609:SF8">
    <property type="entry name" value="YQAJ VIRAL RECOMBINASE DOMAIN-CONTAINING PROTEIN"/>
    <property type="match status" value="1"/>
</dbReference>
<dbReference type="InterPro" id="IPR011604">
    <property type="entry name" value="PDDEXK-like_dom_sf"/>
</dbReference>
<gene>
    <name evidence="1" type="ORF">DPMN_188892</name>
</gene>
<keyword evidence="2" id="KW-1185">Reference proteome</keyword>